<gene>
    <name evidence="7" type="ORF">Ctob_010093</name>
</gene>
<evidence type="ECO:0000256" key="5">
    <source>
        <dbReference type="ARBA" id="ARBA00023273"/>
    </source>
</evidence>
<evidence type="ECO:0000256" key="3">
    <source>
        <dbReference type="ARBA" id="ARBA00022490"/>
    </source>
</evidence>
<feature type="domain" description="BART" evidence="6">
    <location>
        <begin position="78"/>
        <end position="180"/>
    </location>
</feature>
<evidence type="ECO:0000313" key="7">
    <source>
        <dbReference type="EMBL" id="KOO33674.1"/>
    </source>
</evidence>
<keyword evidence="5" id="KW-0966">Cell projection</keyword>
<protein>
    <recommendedName>
        <fullName evidence="6">BART domain-containing protein</fullName>
    </recommendedName>
</protein>
<reference evidence="8" key="1">
    <citation type="journal article" date="2015" name="PLoS Genet.">
        <title>Genome Sequence and Transcriptome Analyses of Chrysochromulina tobin: Metabolic Tools for Enhanced Algal Fitness in the Prominent Order Prymnesiales (Haptophyceae).</title>
        <authorList>
            <person name="Hovde B.T."/>
            <person name="Deodato C.R."/>
            <person name="Hunsperger H.M."/>
            <person name="Ryken S.A."/>
            <person name="Yost W."/>
            <person name="Jha R.K."/>
            <person name="Patterson J."/>
            <person name="Monnat R.J. Jr."/>
            <person name="Barlow S.B."/>
            <person name="Starkenburg S.R."/>
            <person name="Cattolico R.A."/>
        </authorList>
    </citation>
    <scope>NUCLEOTIDE SEQUENCE</scope>
    <source>
        <strain evidence="8">CCMP291</strain>
    </source>
</reference>
<keyword evidence="4" id="KW-0969">Cilium</keyword>
<dbReference type="Pfam" id="PF11527">
    <property type="entry name" value="ARL2_Bind_BART"/>
    <property type="match status" value="1"/>
</dbReference>
<evidence type="ECO:0000313" key="8">
    <source>
        <dbReference type="Proteomes" id="UP000037460"/>
    </source>
</evidence>
<dbReference type="GO" id="GO:0005929">
    <property type="term" value="C:cilium"/>
    <property type="evidence" value="ECO:0007669"/>
    <property type="project" value="UniProtKB-SubCell"/>
</dbReference>
<keyword evidence="8" id="KW-1185">Reference proteome</keyword>
<comment type="subcellular location">
    <subcellularLocation>
        <location evidence="1">Cell projection</location>
        <location evidence="1">Cilium</location>
    </subcellularLocation>
    <subcellularLocation>
        <location evidence="2">Cytoplasm</location>
    </subcellularLocation>
</comment>
<dbReference type="AlphaFoldDB" id="A0A0M0K4D8"/>
<dbReference type="GO" id="GO:0005737">
    <property type="term" value="C:cytoplasm"/>
    <property type="evidence" value="ECO:0007669"/>
    <property type="project" value="UniProtKB-SubCell"/>
</dbReference>
<keyword evidence="3" id="KW-0963">Cytoplasm</keyword>
<evidence type="ECO:0000256" key="1">
    <source>
        <dbReference type="ARBA" id="ARBA00004138"/>
    </source>
</evidence>
<accession>A0A0M0K4D8</accession>
<sequence>MPTTIVDVAVPAGVGPGDIVSFQDASGSTLEVTVPEGLAEGDVFQVEVNEAGAVHPLAALNAYVQARAASGDVMDKFVAWFEREEVGAKIDRFVELNAATIGSAAADQEQSLDWWPLYQAYQNQFDELLQEFLDEAQCTAEEFLAAAHGAEGMNNMYLKLFLAHSDYQVFIDQMGEKFREQKALGRV</sequence>
<evidence type="ECO:0000256" key="4">
    <source>
        <dbReference type="ARBA" id="ARBA00023069"/>
    </source>
</evidence>
<comment type="caution">
    <text evidence="7">The sequence shown here is derived from an EMBL/GenBank/DDBJ whole genome shotgun (WGS) entry which is preliminary data.</text>
</comment>
<dbReference type="Proteomes" id="UP000037460">
    <property type="component" value="Unassembled WGS sequence"/>
</dbReference>
<dbReference type="InterPro" id="IPR023379">
    <property type="entry name" value="BART_dom"/>
</dbReference>
<name>A0A0M0K4D8_9EUKA</name>
<dbReference type="EMBL" id="JWZX01001457">
    <property type="protein sequence ID" value="KOO33674.1"/>
    <property type="molecule type" value="Genomic_DNA"/>
</dbReference>
<evidence type="ECO:0000256" key="2">
    <source>
        <dbReference type="ARBA" id="ARBA00004496"/>
    </source>
</evidence>
<evidence type="ECO:0000259" key="6">
    <source>
        <dbReference type="Pfam" id="PF11527"/>
    </source>
</evidence>
<dbReference type="Gene3D" id="1.20.1520.10">
    <property type="entry name" value="ADP-ribosylation factor-like 2-binding protein, domain"/>
    <property type="match status" value="1"/>
</dbReference>
<organism evidence="7 8">
    <name type="scientific">Chrysochromulina tobinii</name>
    <dbReference type="NCBI Taxonomy" id="1460289"/>
    <lineage>
        <taxon>Eukaryota</taxon>
        <taxon>Haptista</taxon>
        <taxon>Haptophyta</taxon>
        <taxon>Prymnesiophyceae</taxon>
        <taxon>Prymnesiales</taxon>
        <taxon>Chrysochromulinaceae</taxon>
        <taxon>Chrysochromulina</taxon>
    </lineage>
</organism>
<proteinExistence type="predicted"/>
<dbReference type="InterPro" id="IPR042541">
    <property type="entry name" value="BART_sf"/>
</dbReference>